<dbReference type="FunFam" id="3.30.70.580:FF:000009">
    <property type="entry name" value="Pseudouridine synthase"/>
    <property type="match status" value="1"/>
</dbReference>
<dbReference type="InterPro" id="IPR036986">
    <property type="entry name" value="S4_RNA-bd_sf"/>
</dbReference>
<dbReference type="SUPFAM" id="SSF55120">
    <property type="entry name" value="Pseudouridine synthase"/>
    <property type="match status" value="1"/>
</dbReference>
<dbReference type="InterPro" id="IPR050343">
    <property type="entry name" value="RsuA_PseudoU_synthase"/>
</dbReference>
<feature type="region of interest" description="Disordered" evidence="9">
    <location>
        <begin position="248"/>
        <end position="286"/>
    </location>
</feature>
<dbReference type="SUPFAM" id="SSF55174">
    <property type="entry name" value="Alpha-L RNA-binding motif"/>
    <property type="match status" value="1"/>
</dbReference>
<evidence type="ECO:0000256" key="4">
    <source>
        <dbReference type="ARBA" id="ARBA00023235"/>
    </source>
</evidence>
<dbReference type="PANTHER" id="PTHR47683:SF3">
    <property type="entry name" value="RIBOSOMAL LARGE SUBUNIT PSEUDOURIDINE SYNTHASE B"/>
    <property type="match status" value="1"/>
</dbReference>
<evidence type="ECO:0000256" key="7">
    <source>
        <dbReference type="PROSITE-ProRule" id="PRU00182"/>
    </source>
</evidence>
<evidence type="ECO:0000256" key="5">
    <source>
        <dbReference type="ARBA" id="ARBA00036944"/>
    </source>
</evidence>
<gene>
    <name evidence="11" type="ORF">BOW51_06910</name>
</gene>
<accession>A0A1T2KUE0</accession>
<dbReference type="Proteomes" id="UP000190896">
    <property type="component" value="Unassembled WGS sequence"/>
</dbReference>
<evidence type="ECO:0000313" key="12">
    <source>
        <dbReference type="Proteomes" id="UP000190896"/>
    </source>
</evidence>
<dbReference type="Pfam" id="PF01479">
    <property type="entry name" value="S4"/>
    <property type="match status" value="1"/>
</dbReference>
<feature type="domain" description="RNA-binding S4" evidence="10">
    <location>
        <begin position="10"/>
        <end position="80"/>
    </location>
</feature>
<dbReference type="PANTHER" id="PTHR47683">
    <property type="entry name" value="PSEUDOURIDINE SYNTHASE FAMILY PROTEIN-RELATED"/>
    <property type="match status" value="1"/>
</dbReference>
<dbReference type="GO" id="GO:0000455">
    <property type="term" value="P:enzyme-directed rRNA pseudouridine synthesis"/>
    <property type="evidence" value="ECO:0007669"/>
    <property type="project" value="UniProtKB-ARBA"/>
</dbReference>
<dbReference type="NCBIfam" id="TIGR00093">
    <property type="entry name" value="pseudouridine synthase"/>
    <property type="match status" value="1"/>
</dbReference>
<dbReference type="InterPro" id="IPR020094">
    <property type="entry name" value="TruA/RsuA/RluB/E/F_N"/>
</dbReference>
<dbReference type="Gene3D" id="3.30.70.1560">
    <property type="entry name" value="Alpha-L RNA-binding motif"/>
    <property type="match status" value="1"/>
</dbReference>
<dbReference type="CDD" id="cd02556">
    <property type="entry name" value="PseudoU_synth_RluB"/>
    <property type="match status" value="1"/>
</dbReference>
<keyword evidence="2" id="KW-0698">rRNA processing</keyword>
<dbReference type="GO" id="GO:0005829">
    <property type="term" value="C:cytosol"/>
    <property type="evidence" value="ECO:0007669"/>
    <property type="project" value="UniProtKB-ARBA"/>
</dbReference>
<dbReference type="PROSITE" id="PS01149">
    <property type="entry name" value="PSI_RSU"/>
    <property type="match status" value="1"/>
</dbReference>
<keyword evidence="4 8" id="KW-0413">Isomerase</keyword>
<evidence type="ECO:0000313" key="11">
    <source>
        <dbReference type="EMBL" id="OOZ36483.1"/>
    </source>
</evidence>
<name>A0A1T2KUE0_9GAMM</name>
<dbReference type="EMBL" id="MPRJ01000037">
    <property type="protein sequence ID" value="OOZ36483.1"/>
    <property type="molecule type" value="Genomic_DNA"/>
</dbReference>
<protein>
    <recommendedName>
        <fullName evidence="8">Pseudouridine synthase</fullName>
        <ecNumber evidence="8">5.4.99.-</ecNumber>
    </recommendedName>
</protein>
<keyword evidence="12" id="KW-1185">Reference proteome</keyword>
<dbReference type="GO" id="GO:0003723">
    <property type="term" value="F:RNA binding"/>
    <property type="evidence" value="ECO:0007669"/>
    <property type="project" value="UniProtKB-KW"/>
</dbReference>
<reference evidence="11 12" key="1">
    <citation type="submission" date="2016-11" db="EMBL/GenBank/DDBJ databases">
        <title>Mixed transmission modes and dynamic genome evolution in an obligate animal-bacterial symbiosis.</title>
        <authorList>
            <person name="Russell S.L."/>
            <person name="Corbett-Detig R.B."/>
            <person name="Cavanaugh C.M."/>
        </authorList>
    </citation>
    <scope>NUCLEOTIDE SEQUENCE [LARGE SCALE GENOMIC DNA]</scope>
    <source>
        <strain evidence="11">Se-Cadez</strain>
    </source>
</reference>
<feature type="compositionally biased region" description="Basic residues" evidence="9">
    <location>
        <begin position="265"/>
        <end position="286"/>
    </location>
</feature>
<dbReference type="InterPro" id="IPR020103">
    <property type="entry name" value="PsdUridine_synth_cat_dom_sf"/>
</dbReference>
<dbReference type="NCBIfam" id="NF007976">
    <property type="entry name" value="PRK10700.1"/>
    <property type="match status" value="1"/>
</dbReference>
<proteinExistence type="inferred from homology"/>
<dbReference type="SMART" id="SM00363">
    <property type="entry name" value="S4"/>
    <property type="match status" value="1"/>
</dbReference>
<dbReference type="AlphaFoldDB" id="A0A1T2KUE0"/>
<dbReference type="Pfam" id="PF00849">
    <property type="entry name" value="PseudoU_synth_2"/>
    <property type="match status" value="1"/>
</dbReference>
<dbReference type="EC" id="5.4.99.-" evidence="8"/>
<comment type="similarity">
    <text evidence="1 8">Belongs to the pseudouridine synthase RsuA family.</text>
</comment>
<evidence type="ECO:0000256" key="3">
    <source>
        <dbReference type="ARBA" id="ARBA00022884"/>
    </source>
</evidence>
<evidence type="ECO:0000256" key="1">
    <source>
        <dbReference type="ARBA" id="ARBA00008348"/>
    </source>
</evidence>
<evidence type="ECO:0000256" key="8">
    <source>
        <dbReference type="RuleBase" id="RU003887"/>
    </source>
</evidence>
<organism evidence="11 12">
    <name type="scientific">Solemya velesiana gill symbiont</name>
    <dbReference type="NCBI Taxonomy" id="1918948"/>
    <lineage>
        <taxon>Bacteria</taxon>
        <taxon>Pseudomonadati</taxon>
        <taxon>Pseudomonadota</taxon>
        <taxon>Gammaproteobacteria</taxon>
        <taxon>sulfur-oxidizing symbionts</taxon>
    </lineage>
</organism>
<evidence type="ECO:0000256" key="9">
    <source>
        <dbReference type="SAM" id="MobiDB-lite"/>
    </source>
</evidence>
<dbReference type="InterPro" id="IPR042092">
    <property type="entry name" value="PsdUridine_s_RsuA/RluB/E/F_cat"/>
</dbReference>
<dbReference type="Gene3D" id="3.30.70.580">
    <property type="entry name" value="Pseudouridine synthase I, catalytic domain, N-terminal subdomain"/>
    <property type="match status" value="1"/>
</dbReference>
<keyword evidence="3 7" id="KW-0694">RNA-binding</keyword>
<dbReference type="FunFam" id="3.10.290.10:FF:000003">
    <property type="entry name" value="Pseudouridine synthase"/>
    <property type="match status" value="1"/>
</dbReference>
<evidence type="ECO:0000259" key="10">
    <source>
        <dbReference type="SMART" id="SM00363"/>
    </source>
</evidence>
<comment type="function">
    <text evidence="6">Responsible for synthesis of pseudouridine from uracil-2605 in 23S ribosomal RNA.</text>
</comment>
<dbReference type="CDD" id="cd00165">
    <property type="entry name" value="S4"/>
    <property type="match status" value="1"/>
</dbReference>
<sequence>MPKKDQPQGERLQKVLANAGFGSRREVERWIEAGEVVVNGEVATLGDRVTPDDRITVRGKKVGSWRLKEQEHRVLIYNKPEGELVTRSDPEGRPTVFRRLPKPKSGRWIAVGRLDINTSGLLLFTTDGELANKLMHPSQRIEREYAVRVLGDVIEEKLKQLVNGVELEDGPARFEDIVESGGEGSNRWFHVVIVEGRNREVRRLWEAVDLKVSRLKRVRFGSVILDSSVAAGKWRDLEKKELEGLLDDAGVPAGKTGRSYASPKSRSKPVPKGKKKRAAKKSVWRR</sequence>
<dbReference type="PROSITE" id="PS50889">
    <property type="entry name" value="S4"/>
    <property type="match status" value="1"/>
</dbReference>
<dbReference type="InterPro" id="IPR000748">
    <property type="entry name" value="PsdUridine_synth_RsuA/RluB/E/F"/>
</dbReference>
<comment type="catalytic activity">
    <reaction evidence="5">
        <text>uridine(2605) in 23S rRNA = pseudouridine(2605) in 23S rRNA</text>
        <dbReference type="Rhea" id="RHEA:42520"/>
        <dbReference type="Rhea" id="RHEA-COMP:10095"/>
        <dbReference type="Rhea" id="RHEA-COMP:10096"/>
        <dbReference type="ChEBI" id="CHEBI:65314"/>
        <dbReference type="ChEBI" id="CHEBI:65315"/>
        <dbReference type="EC" id="5.4.99.22"/>
    </reaction>
</comment>
<dbReference type="InterPro" id="IPR018496">
    <property type="entry name" value="PsdUridine_synth_RsuA/RluB_CS"/>
</dbReference>
<dbReference type="GO" id="GO:0160139">
    <property type="term" value="F:23S rRNA pseudouridine(2605) synthase activity"/>
    <property type="evidence" value="ECO:0007669"/>
    <property type="project" value="UniProtKB-EC"/>
</dbReference>
<dbReference type="Gene3D" id="3.10.290.10">
    <property type="entry name" value="RNA-binding S4 domain"/>
    <property type="match status" value="1"/>
</dbReference>
<dbReference type="FunFam" id="3.30.70.1560:FF:000001">
    <property type="entry name" value="Pseudouridine synthase"/>
    <property type="match status" value="1"/>
</dbReference>
<dbReference type="InterPro" id="IPR002942">
    <property type="entry name" value="S4_RNA-bd"/>
</dbReference>
<dbReference type="InterPro" id="IPR006145">
    <property type="entry name" value="PsdUridine_synth_RsuA/RluA"/>
</dbReference>
<dbReference type="RefSeq" id="WP_078487077.1">
    <property type="nucleotide sequence ID" value="NZ_MPRJ01000037.1"/>
</dbReference>
<comment type="caution">
    <text evidence="11">The sequence shown here is derived from an EMBL/GenBank/DDBJ whole genome shotgun (WGS) entry which is preliminary data.</text>
</comment>
<evidence type="ECO:0000256" key="6">
    <source>
        <dbReference type="ARBA" id="ARBA00037383"/>
    </source>
</evidence>
<evidence type="ECO:0000256" key="2">
    <source>
        <dbReference type="ARBA" id="ARBA00022552"/>
    </source>
</evidence>
<dbReference type="OrthoDB" id="9807213at2"/>